<gene>
    <name evidence="1" type="ORF">ASPFODRAFT_212648</name>
</gene>
<proteinExistence type="predicted"/>
<evidence type="ECO:0000313" key="2">
    <source>
        <dbReference type="Proteomes" id="UP000184063"/>
    </source>
</evidence>
<name>A0A1M3T0V8_ASPLC</name>
<evidence type="ECO:0000313" key="1">
    <source>
        <dbReference type="EMBL" id="OJZ80404.1"/>
    </source>
</evidence>
<dbReference type="AlphaFoldDB" id="A0A1M3T0V8"/>
<sequence length="91" mass="10080">MNSPRLPTLVKGFLQEDPEETPSVDETLLANTGLWRLTVTCIPSDDNPRFLTYNGPSVLSPLSDHEDVFRYISTVLPVPINWSVIQIAGSP</sequence>
<dbReference type="EMBL" id="KV878255">
    <property type="protein sequence ID" value="OJZ80404.1"/>
    <property type="molecule type" value="Genomic_DNA"/>
</dbReference>
<reference evidence="2" key="1">
    <citation type="journal article" date="2017" name="Genome Biol.">
        <title>Comparative genomics reveals high biological diversity and specific adaptations in the industrially and medically important fungal genus Aspergillus.</title>
        <authorList>
            <person name="de Vries R.P."/>
            <person name="Riley R."/>
            <person name="Wiebenga A."/>
            <person name="Aguilar-Osorio G."/>
            <person name="Amillis S."/>
            <person name="Uchima C.A."/>
            <person name="Anderluh G."/>
            <person name="Asadollahi M."/>
            <person name="Askin M."/>
            <person name="Barry K."/>
            <person name="Battaglia E."/>
            <person name="Bayram O."/>
            <person name="Benocci T."/>
            <person name="Braus-Stromeyer S.A."/>
            <person name="Caldana C."/>
            <person name="Canovas D."/>
            <person name="Cerqueira G.C."/>
            <person name="Chen F."/>
            <person name="Chen W."/>
            <person name="Choi C."/>
            <person name="Clum A."/>
            <person name="Dos Santos R.A."/>
            <person name="Damasio A.R."/>
            <person name="Diallinas G."/>
            <person name="Emri T."/>
            <person name="Fekete E."/>
            <person name="Flipphi M."/>
            <person name="Freyberg S."/>
            <person name="Gallo A."/>
            <person name="Gournas C."/>
            <person name="Habgood R."/>
            <person name="Hainaut M."/>
            <person name="Harispe M.L."/>
            <person name="Henrissat B."/>
            <person name="Hilden K.S."/>
            <person name="Hope R."/>
            <person name="Hossain A."/>
            <person name="Karabika E."/>
            <person name="Karaffa L."/>
            <person name="Karanyi Z."/>
            <person name="Krasevec N."/>
            <person name="Kuo A."/>
            <person name="Kusch H."/>
            <person name="LaButti K."/>
            <person name="Lagendijk E.L."/>
            <person name="Lapidus A."/>
            <person name="Levasseur A."/>
            <person name="Lindquist E."/>
            <person name="Lipzen A."/>
            <person name="Logrieco A.F."/>
            <person name="MacCabe A."/>
            <person name="Maekelae M.R."/>
            <person name="Malavazi I."/>
            <person name="Melin P."/>
            <person name="Meyer V."/>
            <person name="Mielnichuk N."/>
            <person name="Miskei M."/>
            <person name="Molnar A.P."/>
            <person name="Mule G."/>
            <person name="Ngan C.Y."/>
            <person name="Orejas M."/>
            <person name="Orosz E."/>
            <person name="Ouedraogo J.P."/>
            <person name="Overkamp K.M."/>
            <person name="Park H.-S."/>
            <person name="Perrone G."/>
            <person name="Piumi F."/>
            <person name="Punt P.J."/>
            <person name="Ram A.F."/>
            <person name="Ramon A."/>
            <person name="Rauscher S."/>
            <person name="Record E."/>
            <person name="Riano-Pachon D.M."/>
            <person name="Robert V."/>
            <person name="Roehrig J."/>
            <person name="Ruller R."/>
            <person name="Salamov A."/>
            <person name="Salih N.S."/>
            <person name="Samson R.A."/>
            <person name="Sandor E."/>
            <person name="Sanguinetti M."/>
            <person name="Schuetze T."/>
            <person name="Sepcic K."/>
            <person name="Shelest E."/>
            <person name="Sherlock G."/>
            <person name="Sophianopoulou V."/>
            <person name="Squina F.M."/>
            <person name="Sun H."/>
            <person name="Susca A."/>
            <person name="Todd R.B."/>
            <person name="Tsang A."/>
            <person name="Unkles S.E."/>
            <person name="van de Wiele N."/>
            <person name="van Rossen-Uffink D."/>
            <person name="Oliveira J.V."/>
            <person name="Vesth T.C."/>
            <person name="Visser J."/>
            <person name="Yu J.-H."/>
            <person name="Zhou M."/>
            <person name="Andersen M.R."/>
            <person name="Archer D.B."/>
            <person name="Baker S.E."/>
            <person name="Benoit I."/>
            <person name="Brakhage A.A."/>
            <person name="Braus G.H."/>
            <person name="Fischer R."/>
            <person name="Frisvad J.C."/>
            <person name="Goldman G.H."/>
            <person name="Houbraken J."/>
            <person name="Oakley B."/>
            <person name="Pocsi I."/>
            <person name="Scazzocchio C."/>
            <person name="Seiboth B."/>
            <person name="vanKuyk P.A."/>
            <person name="Wortman J."/>
            <person name="Dyer P.S."/>
            <person name="Grigoriev I.V."/>
        </authorList>
    </citation>
    <scope>NUCLEOTIDE SEQUENCE [LARGE SCALE GENOMIC DNA]</scope>
    <source>
        <strain evidence="2">CBS 106.47</strain>
    </source>
</reference>
<accession>A0A1M3T0V8</accession>
<dbReference type="VEuPathDB" id="FungiDB:ASPFODRAFT_212648"/>
<protein>
    <submittedName>
        <fullName evidence="1">Uncharacterized protein</fullName>
    </submittedName>
</protein>
<dbReference type="Proteomes" id="UP000184063">
    <property type="component" value="Unassembled WGS sequence"/>
</dbReference>
<organism evidence="1 2">
    <name type="scientific">Aspergillus luchuensis (strain CBS 106.47)</name>
    <dbReference type="NCBI Taxonomy" id="1137211"/>
    <lineage>
        <taxon>Eukaryota</taxon>
        <taxon>Fungi</taxon>
        <taxon>Dikarya</taxon>
        <taxon>Ascomycota</taxon>
        <taxon>Pezizomycotina</taxon>
        <taxon>Eurotiomycetes</taxon>
        <taxon>Eurotiomycetidae</taxon>
        <taxon>Eurotiales</taxon>
        <taxon>Aspergillaceae</taxon>
        <taxon>Aspergillus</taxon>
        <taxon>Aspergillus subgen. Circumdati</taxon>
    </lineage>
</organism>